<dbReference type="Proteomes" id="UP001528850">
    <property type="component" value="Unassembled WGS sequence"/>
</dbReference>
<accession>A0ABT6BAH8</accession>
<evidence type="ECO:0000256" key="1">
    <source>
        <dbReference type="ARBA" id="ARBA00001947"/>
    </source>
</evidence>
<gene>
    <name evidence="13" type="primary">rseP</name>
    <name evidence="13" type="ORF">P3W24_08840</name>
</gene>
<protein>
    <recommendedName>
        <fullName evidence="11">Zinc metalloprotease</fullName>
        <ecNumber evidence="11">3.4.24.-</ecNumber>
    </recommendedName>
</protein>
<dbReference type="InterPro" id="IPR001478">
    <property type="entry name" value="PDZ"/>
</dbReference>
<evidence type="ECO:0000256" key="5">
    <source>
        <dbReference type="ARBA" id="ARBA00022692"/>
    </source>
</evidence>
<dbReference type="SUPFAM" id="SSF50156">
    <property type="entry name" value="PDZ domain-like"/>
    <property type="match status" value="2"/>
</dbReference>
<evidence type="ECO:0000256" key="8">
    <source>
        <dbReference type="ARBA" id="ARBA00022989"/>
    </source>
</evidence>
<evidence type="ECO:0000256" key="7">
    <source>
        <dbReference type="ARBA" id="ARBA00022833"/>
    </source>
</evidence>
<dbReference type="InterPro" id="IPR008915">
    <property type="entry name" value="Peptidase_M50"/>
</dbReference>
<feature type="transmembrane region" description="Helical" evidence="11">
    <location>
        <begin position="420"/>
        <end position="439"/>
    </location>
</feature>
<dbReference type="SMART" id="SM00228">
    <property type="entry name" value="PDZ"/>
    <property type="match status" value="2"/>
</dbReference>
<evidence type="ECO:0000313" key="13">
    <source>
        <dbReference type="EMBL" id="MDF4025067.1"/>
    </source>
</evidence>
<keyword evidence="8 11" id="KW-1133">Transmembrane helix</keyword>
<feature type="transmembrane region" description="Helical" evidence="11">
    <location>
        <begin position="373"/>
        <end position="395"/>
    </location>
</feature>
<dbReference type="InterPro" id="IPR041489">
    <property type="entry name" value="PDZ_6"/>
</dbReference>
<dbReference type="PROSITE" id="PS50106">
    <property type="entry name" value="PDZ"/>
    <property type="match status" value="1"/>
</dbReference>
<dbReference type="GO" id="GO:0008237">
    <property type="term" value="F:metallopeptidase activity"/>
    <property type="evidence" value="ECO:0007669"/>
    <property type="project" value="UniProtKB-KW"/>
</dbReference>
<feature type="domain" description="PDZ" evidence="12">
    <location>
        <begin position="193"/>
        <end position="253"/>
    </location>
</feature>
<keyword evidence="11" id="KW-0479">Metal-binding</keyword>
<evidence type="ECO:0000256" key="10">
    <source>
        <dbReference type="ARBA" id="ARBA00023136"/>
    </source>
</evidence>
<comment type="similarity">
    <text evidence="3 11">Belongs to the peptidase M50B family.</text>
</comment>
<dbReference type="EMBL" id="JARJJS010000002">
    <property type="protein sequence ID" value="MDF4025067.1"/>
    <property type="molecule type" value="Genomic_DNA"/>
</dbReference>
<proteinExistence type="inferred from homology"/>
<comment type="caution">
    <text evidence="13">The sequence shown here is derived from an EMBL/GenBank/DDBJ whole genome shotgun (WGS) entry which is preliminary data.</text>
</comment>
<comment type="subcellular location">
    <subcellularLocation>
        <location evidence="2">Membrane</location>
        <topology evidence="2">Multi-pass membrane protein</topology>
    </subcellularLocation>
</comment>
<dbReference type="CDD" id="cd06163">
    <property type="entry name" value="S2P-M50_PDZ_RseP-like"/>
    <property type="match status" value="2"/>
</dbReference>
<dbReference type="CDD" id="cd23081">
    <property type="entry name" value="cpPDZ_EcRseP-like"/>
    <property type="match status" value="1"/>
</dbReference>
<evidence type="ECO:0000256" key="4">
    <source>
        <dbReference type="ARBA" id="ARBA00022670"/>
    </source>
</evidence>
<reference evidence="13 14" key="1">
    <citation type="journal article" date="2024" name="Curr. Microbiol.">
        <title>Luteibacter sahnii sp. nov., A Novel Yellow-Colored Xanthomonadin Pigment Producing Probiotic Bacterium from Healthy Rice Seed Microbiome.</title>
        <authorList>
            <person name="Jaiswal G."/>
            <person name="Rana R."/>
            <person name="Nayak P.K."/>
            <person name="Chouhan R."/>
            <person name="Gandhi S.G."/>
            <person name="Patel H.K."/>
            <person name="Patil P.B."/>
        </authorList>
    </citation>
    <scope>NUCLEOTIDE SEQUENCE [LARGE SCALE GENOMIC DNA]</scope>
    <source>
        <strain evidence="13 14">PPL201</strain>
    </source>
</reference>
<comment type="cofactor">
    <cofactor evidence="1 11">
        <name>Zn(2+)</name>
        <dbReference type="ChEBI" id="CHEBI:29105"/>
    </cofactor>
</comment>
<dbReference type="PANTHER" id="PTHR42837">
    <property type="entry name" value="REGULATOR OF SIGMA-E PROTEASE RSEP"/>
    <property type="match status" value="1"/>
</dbReference>
<keyword evidence="6 11" id="KW-0378">Hydrolase</keyword>
<dbReference type="Pfam" id="PF17820">
    <property type="entry name" value="PDZ_6"/>
    <property type="match status" value="2"/>
</dbReference>
<keyword evidence="4" id="KW-0645">Protease</keyword>
<feature type="transmembrane region" description="Helical" evidence="11">
    <location>
        <begin position="98"/>
        <end position="121"/>
    </location>
</feature>
<keyword evidence="5 11" id="KW-0812">Transmembrane</keyword>
<dbReference type="Gene3D" id="2.30.42.10">
    <property type="match status" value="2"/>
</dbReference>
<name>A0ABT6BAH8_9GAMM</name>
<feature type="transmembrane region" description="Helical" evidence="11">
    <location>
        <begin position="6"/>
        <end position="29"/>
    </location>
</feature>
<organism evidence="13 14">
    <name type="scientific">Luteibacter sahnii</name>
    <dbReference type="NCBI Taxonomy" id="3021977"/>
    <lineage>
        <taxon>Bacteria</taxon>
        <taxon>Pseudomonadati</taxon>
        <taxon>Pseudomonadota</taxon>
        <taxon>Gammaproteobacteria</taxon>
        <taxon>Lysobacterales</taxon>
        <taxon>Rhodanobacteraceae</taxon>
        <taxon>Luteibacter</taxon>
    </lineage>
</organism>
<keyword evidence="7 11" id="KW-0862">Zinc</keyword>
<dbReference type="EC" id="3.4.24.-" evidence="11"/>
<sequence>MSPFLGSVFWLLVTLGVLVTFHEFGHYWVARRCGVRVLRFSVGFGRPLWRRVAKDGTEYQIAAIPLGGYVKMLDARESDVDPSQMSEEFTAKPVWKRIAIVAAGPAFNLIFTVAAFWAMYVVGKPDVAPLVTAAPGSIAAQAGIRPGDRIVAMDGQPVDTWSDAMDVLANALLGTSPLPVRVADPDGARRDVVLPLQTIDNTGDIGQRFNALGLAMAPLPAVVGTVLPGDPAALAGLRPGDRIVGVNGHPVDNFEAFTKQVPEEAAKSPTLSVAIVRDGQPKTVSLTARMKSEAGQPARWMIGVSAVPPETAILRYGPVRAFTESLSATWTGTRNTLGLIGKMLSGEASTKNLSGVIGIAQVANDSANRGLGWFLNFLALVSLSLAILNLLPIPVLDGGHLLYYLIELVKGSPVSERTMIAGQYVGLALLFTLMGLAFFNDIQRMVVS</sequence>
<keyword evidence="10 11" id="KW-0472">Membrane</keyword>
<dbReference type="NCBIfam" id="TIGR00054">
    <property type="entry name" value="RIP metalloprotease RseP"/>
    <property type="match status" value="1"/>
</dbReference>
<dbReference type="InterPro" id="IPR004387">
    <property type="entry name" value="Pept_M50_Zn"/>
</dbReference>
<evidence type="ECO:0000256" key="6">
    <source>
        <dbReference type="ARBA" id="ARBA00022801"/>
    </source>
</evidence>
<keyword evidence="14" id="KW-1185">Reference proteome</keyword>
<evidence type="ECO:0000256" key="3">
    <source>
        <dbReference type="ARBA" id="ARBA00007931"/>
    </source>
</evidence>
<dbReference type="Pfam" id="PF02163">
    <property type="entry name" value="Peptidase_M50"/>
    <property type="match status" value="1"/>
</dbReference>
<dbReference type="PANTHER" id="PTHR42837:SF2">
    <property type="entry name" value="MEMBRANE METALLOPROTEASE ARASP2, CHLOROPLASTIC-RELATED"/>
    <property type="match status" value="1"/>
</dbReference>
<evidence type="ECO:0000256" key="2">
    <source>
        <dbReference type="ARBA" id="ARBA00004141"/>
    </source>
</evidence>
<evidence type="ECO:0000256" key="9">
    <source>
        <dbReference type="ARBA" id="ARBA00023049"/>
    </source>
</evidence>
<keyword evidence="9 11" id="KW-0482">Metalloprotease</keyword>
<evidence type="ECO:0000256" key="11">
    <source>
        <dbReference type="RuleBase" id="RU362031"/>
    </source>
</evidence>
<dbReference type="InterPro" id="IPR036034">
    <property type="entry name" value="PDZ_sf"/>
</dbReference>
<evidence type="ECO:0000313" key="14">
    <source>
        <dbReference type="Proteomes" id="UP001528850"/>
    </source>
</evidence>
<evidence type="ECO:0000259" key="12">
    <source>
        <dbReference type="PROSITE" id="PS50106"/>
    </source>
</evidence>